<dbReference type="AlphaFoldDB" id="A0AAP4D2A2"/>
<dbReference type="Proteomes" id="UP001223214">
    <property type="component" value="Unassembled WGS sequence"/>
</dbReference>
<dbReference type="RefSeq" id="WP_285149196.1">
    <property type="nucleotide sequence ID" value="NZ_JASSOM010000046.1"/>
</dbReference>
<evidence type="ECO:0000313" key="2">
    <source>
        <dbReference type="Proteomes" id="UP001223214"/>
    </source>
</evidence>
<gene>
    <name evidence="1" type="ORF">QQF32_06920</name>
</gene>
<evidence type="ECO:0008006" key="3">
    <source>
        <dbReference type="Google" id="ProtNLM"/>
    </source>
</evidence>
<evidence type="ECO:0000313" key="1">
    <source>
        <dbReference type="EMBL" id="MDK9362924.1"/>
    </source>
</evidence>
<name>A0AAP4D2A2_9ENTR</name>
<reference evidence="1 2" key="1">
    <citation type="submission" date="2023-06" db="EMBL/GenBank/DDBJ databases">
        <title>Identification and characterization of antibiotic-resistant Gram-negative bacteria.</title>
        <authorList>
            <person name="Cho G.-S."/>
            <person name="Lee J."/>
            <person name="Tai E."/>
            <person name="Jeong S."/>
            <person name="Kim I."/>
            <person name="Kim B.-E."/>
            <person name="Jeong M.-I."/>
            <person name="Oh K.-K."/>
            <person name="Franz C.M.A.P."/>
        </authorList>
    </citation>
    <scope>NUCLEOTIDE SEQUENCE [LARGE SCALE GENOMIC DNA]</scope>
    <source>
        <strain evidence="1 2">V106_12</strain>
    </source>
</reference>
<organism evidence="1 2">
    <name type="scientific">Lelliottia wanjuensis</name>
    <dbReference type="NCBI Taxonomy" id="3050585"/>
    <lineage>
        <taxon>Bacteria</taxon>
        <taxon>Pseudomonadati</taxon>
        <taxon>Pseudomonadota</taxon>
        <taxon>Gammaproteobacteria</taxon>
        <taxon>Enterobacterales</taxon>
        <taxon>Enterobacteriaceae</taxon>
        <taxon>Lelliottia</taxon>
    </lineage>
</organism>
<comment type="caution">
    <text evidence="1">The sequence shown here is derived from an EMBL/GenBank/DDBJ whole genome shotgun (WGS) entry which is preliminary data.</text>
</comment>
<protein>
    <recommendedName>
        <fullName evidence="3">Transposase zinc-ribbon domain-containing protein</fullName>
    </recommendedName>
</protein>
<proteinExistence type="predicted"/>
<keyword evidence="2" id="KW-1185">Reference proteome</keyword>
<dbReference type="EMBL" id="JASSOM010000046">
    <property type="protein sequence ID" value="MDK9362924.1"/>
    <property type="molecule type" value="Genomic_DNA"/>
</dbReference>
<accession>A0AAP4D2A2</accession>
<sequence>MAEVERLKNWYQKLKTQSTAICPHCGGTQTVRTNERPSFRCRPCDRNFSLLAGLPVASLRFFESWDEGIDALAAGDSVTDIKRCMKMSLSAAILWEKRMMLMLEIMELHALKAWILWQRNRDRHRRAMLVHHHGVRFPQAGLVRSQRKKT</sequence>